<evidence type="ECO:0000256" key="1">
    <source>
        <dbReference type="ARBA" id="ARBA00022603"/>
    </source>
</evidence>
<dbReference type="OrthoDB" id="9803017at2"/>
<dbReference type="InterPro" id="IPR002052">
    <property type="entry name" value="DNA_methylase_N6_adenine_CS"/>
</dbReference>
<name>A0A1T5AX68_9SPHI</name>
<dbReference type="Pfam" id="PF03602">
    <property type="entry name" value="Cons_hypoth95"/>
    <property type="match status" value="1"/>
</dbReference>
<dbReference type="Proteomes" id="UP000190541">
    <property type="component" value="Unassembled WGS sequence"/>
</dbReference>
<evidence type="ECO:0000313" key="3">
    <source>
        <dbReference type="EMBL" id="SKB39566.1"/>
    </source>
</evidence>
<proteinExistence type="predicted"/>
<organism evidence="3 4">
    <name type="scientific">Parapedobacter luteus</name>
    <dbReference type="NCBI Taxonomy" id="623280"/>
    <lineage>
        <taxon>Bacteria</taxon>
        <taxon>Pseudomonadati</taxon>
        <taxon>Bacteroidota</taxon>
        <taxon>Sphingobacteriia</taxon>
        <taxon>Sphingobacteriales</taxon>
        <taxon>Sphingobacteriaceae</taxon>
        <taxon>Parapedobacter</taxon>
    </lineage>
</organism>
<dbReference type="PANTHER" id="PTHR43542">
    <property type="entry name" value="METHYLTRANSFERASE"/>
    <property type="match status" value="1"/>
</dbReference>
<evidence type="ECO:0000313" key="4">
    <source>
        <dbReference type="Proteomes" id="UP000190541"/>
    </source>
</evidence>
<dbReference type="InterPro" id="IPR004398">
    <property type="entry name" value="RNA_MeTrfase_RsmD"/>
</dbReference>
<dbReference type="GO" id="GO:0008168">
    <property type="term" value="F:methyltransferase activity"/>
    <property type="evidence" value="ECO:0007669"/>
    <property type="project" value="UniProtKB-KW"/>
</dbReference>
<gene>
    <name evidence="3" type="ORF">SAMN05660226_01147</name>
</gene>
<dbReference type="Gene3D" id="3.40.50.150">
    <property type="entry name" value="Vaccinia Virus protein VP39"/>
    <property type="match status" value="1"/>
</dbReference>
<dbReference type="SUPFAM" id="SSF53335">
    <property type="entry name" value="S-adenosyl-L-methionine-dependent methyltransferases"/>
    <property type="match status" value="1"/>
</dbReference>
<dbReference type="PANTHER" id="PTHR43542:SF1">
    <property type="entry name" value="METHYLTRANSFERASE"/>
    <property type="match status" value="1"/>
</dbReference>
<keyword evidence="1 3" id="KW-0489">Methyltransferase</keyword>
<dbReference type="RefSeq" id="WP_079715832.1">
    <property type="nucleotide sequence ID" value="NZ_FUYS01000002.1"/>
</dbReference>
<dbReference type="CDD" id="cd02440">
    <property type="entry name" value="AdoMet_MTases"/>
    <property type="match status" value="1"/>
</dbReference>
<reference evidence="3 4" key="1">
    <citation type="submission" date="2017-02" db="EMBL/GenBank/DDBJ databases">
        <authorList>
            <person name="Peterson S.W."/>
        </authorList>
    </citation>
    <scope>NUCLEOTIDE SEQUENCE [LARGE SCALE GENOMIC DNA]</scope>
    <source>
        <strain evidence="3 4">DSM 22899</strain>
    </source>
</reference>
<dbReference type="InterPro" id="IPR029063">
    <property type="entry name" value="SAM-dependent_MTases_sf"/>
</dbReference>
<dbReference type="STRING" id="623280.SAMN05660226_01147"/>
<dbReference type="PROSITE" id="PS00092">
    <property type="entry name" value="N6_MTASE"/>
    <property type="match status" value="1"/>
</dbReference>
<dbReference type="AlphaFoldDB" id="A0A1T5AX68"/>
<keyword evidence="2 3" id="KW-0808">Transferase</keyword>
<dbReference type="GO" id="GO:0003676">
    <property type="term" value="F:nucleic acid binding"/>
    <property type="evidence" value="ECO:0007669"/>
    <property type="project" value="InterPro"/>
</dbReference>
<dbReference type="PIRSF" id="PIRSF004553">
    <property type="entry name" value="CHP00095"/>
    <property type="match status" value="1"/>
</dbReference>
<dbReference type="EMBL" id="FUYS01000002">
    <property type="protein sequence ID" value="SKB39566.1"/>
    <property type="molecule type" value="Genomic_DNA"/>
</dbReference>
<keyword evidence="4" id="KW-1185">Reference proteome</keyword>
<sequence>MRIIGGSHGGLRLHPPSTLPVRPTTDMAKEALFNVLENRIDFSGLGALDLFSGTGNITFEFASRGVARVVAVDAHFKCIQYINTVAKKLNMTAIKAVKADALKFIPSCKDQFDLVFADPPYDLPQLPQIPNLVFAAGLLKPGAWLILEHASTRKLETSPHWVETRKYGYSSFSFYRL</sequence>
<evidence type="ECO:0000256" key="2">
    <source>
        <dbReference type="ARBA" id="ARBA00022679"/>
    </source>
</evidence>
<dbReference type="GO" id="GO:0031167">
    <property type="term" value="P:rRNA methylation"/>
    <property type="evidence" value="ECO:0007669"/>
    <property type="project" value="InterPro"/>
</dbReference>
<accession>A0A1T5AX68</accession>
<protein>
    <submittedName>
        <fullName evidence="3">16S rRNA (Guanine(966)-N(2))-methyltransferase RsmD</fullName>
    </submittedName>
</protein>